<dbReference type="Proteomes" id="UP001550850">
    <property type="component" value="Unassembled WGS sequence"/>
</dbReference>
<comment type="caution">
    <text evidence="3">The sequence shown here is derived from an EMBL/GenBank/DDBJ whole genome shotgun (WGS) entry which is preliminary data.</text>
</comment>
<evidence type="ECO:0000259" key="2">
    <source>
        <dbReference type="Pfam" id="PF14219"/>
    </source>
</evidence>
<feature type="domain" description="DUF4328" evidence="2">
    <location>
        <begin position="46"/>
        <end position="200"/>
    </location>
</feature>
<dbReference type="RefSeq" id="WP_245967595.1">
    <property type="nucleotide sequence ID" value="NZ_BEVZ01000004.1"/>
</dbReference>
<name>A0ABV2YIK2_9ACTN</name>
<accession>A0ABV2YIK2</accession>
<sequence>MTLGRWTAALLGLVALTDLFAVVTDHGMYDTVRERAAAGAAVIDVYTTHAENQLMVVAAVAQAVAFSACGVVFLVWFHRVRVNAEVFRPDGHEMKRGWAIGGWFVPVANLWFPRRIAGDIWRASARAGEPRSEALLNLWWTLWLGSWALGRIASRAYDSAFQGDAAPVDAAGDGLLWMMASDGFDAVTAVVAAVFVLRLSAAQHEKAVALAAAVAAETAPAAGVPAPPATPVPPHGA</sequence>
<keyword evidence="1" id="KW-0472">Membrane</keyword>
<dbReference type="EMBL" id="JBEZUR010000020">
    <property type="protein sequence ID" value="MEU3555541.1"/>
    <property type="molecule type" value="Genomic_DNA"/>
</dbReference>
<organism evidence="3 4">
    <name type="scientific">Streptomyces fragilis</name>
    <dbReference type="NCBI Taxonomy" id="67301"/>
    <lineage>
        <taxon>Bacteria</taxon>
        <taxon>Bacillati</taxon>
        <taxon>Actinomycetota</taxon>
        <taxon>Actinomycetes</taxon>
        <taxon>Kitasatosporales</taxon>
        <taxon>Streptomycetaceae</taxon>
        <taxon>Streptomyces</taxon>
    </lineage>
</organism>
<keyword evidence="4" id="KW-1185">Reference proteome</keyword>
<dbReference type="InterPro" id="IPR025565">
    <property type="entry name" value="DUF4328"/>
</dbReference>
<proteinExistence type="predicted"/>
<dbReference type="Pfam" id="PF14219">
    <property type="entry name" value="DUF4328"/>
    <property type="match status" value="1"/>
</dbReference>
<keyword evidence="1" id="KW-1133">Transmembrane helix</keyword>
<evidence type="ECO:0000313" key="4">
    <source>
        <dbReference type="Proteomes" id="UP001550850"/>
    </source>
</evidence>
<evidence type="ECO:0000256" key="1">
    <source>
        <dbReference type="SAM" id="Phobius"/>
    </source>
</evidence>
<protein>
    <submittedName>
        <fullName evidence="3">DUF4328 domain-containing protein</fullName>
    </submittedName>
</protein>
<evidence type="ECO:0000313" key="3">
    <source>
        <dbReference type="EMBL" id="MEU3555541.1"/>
    </source>
</evidence>
<reference evidence="3 4" key="1">
    <citation type="submission" date="2024-06" db="EMBL/GenBank/DDBJ databases">
        <title>The Natural Products Discovery Center: Release of the First 8490 Sequenced Strains for Exploring Actinobacteria Biosynthetic Diversity.</title>
        <authorList>
            <person name="Kalkreuter E."/>
            <person name="Kautsar S.A."/>
            <person name="Yang D."/>
            <person name="Bader C.D."/>
            <person name="Teijaro C.N."/>
            <person name="Fluegel L."/>
            <person name="Davis C.M."/>
            <person name="Simpson J.R."/>
            <person name="Lauterbach L."/>
            <person name="Steele A.D."/>
            <person name="Gui C."/>
            <person name="Meng S."/>
            <person name="Li G."/>
            <person name="Viehrig K."/>
            <person name="Ye F."/>
            <person name="Su P."/>
            <person name="Kiefer A.F."/>
            <person name="Nichols A."/>
            <person name="Cepeda A.J."/>
            <person name="Yan W."/>
            <person name="Fan B."/>
            <person name="Jiang Y."/>
            <person name="Adhikari A."/>
            <person name="Zheng C.-J."/>
            <person name="Schuster L."/>
            <person name="Cowan T.M."/>
            <person name="Smanski M.J."/>
            <person name="Chevrette M.G."/>
            <person name="De Carvalho L.P.S."/>
            <person name="Shen B."/>
        </authorList>
    </citation>
    <scope>NUCLEOTIDE SEQUENCE [LARGE SCALE GENOMIC DNA]</scope>
    <source>
        <strain evidence="3 4">NPDC038104</strain>
    </source>
</reference>
<feature type="transmembrane region" description="Helical" evidence="1">
    <location>
        <begin position="54"/>
        <end position="77"/>
    </location>
</feature>
<gene>
    <name evidence="3" type="ORF">AB0E65_15180</name>
</gene>
<keyword evidence="1" id="KW-0812">Transmembrane</keyword>